<dbReference type="PANTHER" id="PTHR10587">
    <property type="entry name" value="GLYCOSYL TRANSFERASE-RELATED"/>
    <property type="match status" value="1"/>
</dbReference>
<dbReference type="Proteomes" id="UP000031408">
    <property type="component" value="Unassembled WGS sequence"/>
</dbReference>
<dbReference type="InterPro" id="IPR002509">
    <property type="entry name" value="NODB_dom"/>
</dbReference>
<dbReference type="Pfam" id="PF01522">
    <property type="entry name" value="Polysacc_deac_1"/>
    <property type="match status" value="1"/>
</dbReference>
<dbReference type="STRING" id="1349421.OI18_07500"/>
<reference evidence="3 4" key="1">
    <citation type="submission" date="2014-11" db="EMBL/GenBank/DDBJ databases">
        <title>Genome sequence of Flavihumibacter solisilvae 3-3.</title>
        <authorList>
            <person name="Zhou G."/>
            <person name="Li M."/>
            <person name="Wang G."/>
        </authorList>
    </citation>
    <scope>NUCLEOTIDE SEQUENCE [LARGE SCALE GENOMIC DNA]</scope>
    <source>
        <strain evidence="3 4">3-3</strain>
    </source>
</reference>
<dbReference type="Gene3D" id="3.20.20.370">
    <property type="entry name" value="Glycoside hydrolase/deacetylase"/>
    <property type="match status" value="1"/>
</dbReference>
<comment type="caution">
    <text evidence="3">The sequence shown here is derived from an EMBL/GenBank/DDBJ whole genome shotgun (WGS) entry which is preliminary data.</text>
</comment>
<sequence>MADLPWYIAALVIFVYSLMLYLGSYRVNSQFFLPAVCSGDGKKKQIAISFDDGPVSPQTPELLDLLKSKQTPAAFFCIGNRIRGKEALIKRIHEEGHIIGNHTYSHSAWIDLSMTSAWKHELAATASEVQRVIGLRPRLFRPPYGVTTPNLAGAVKQEGLVTVGWNVRSLDTVIKEDGKLYDRVMRSLQPGSIILFHDTAHATLRILPSVIDDARKQGYEIVRLDTLINEQPYA</sequence>
<keyword evidence="1" id="KW-0472">Membrane</keyword>
<organism evidence="3 4">
    <name type="scientific">Flavihumibacter solisilvae</name>
    <dbReference type="NCBI Taxonomy" id="1349421"/>
    <lineage>
        <taxon>Bacteria</taxon>
        <taxon>Pseudomonadati</taxon>
        <taxon>Bacteroidota</taxon>
        <taxon>Chitinophagia</taxon>
        <taxon>Chitinophagales</taxon>
        <taxon>Chitinophagaceae</taxon>
        <taxon>Flavihumibacter</taxon>
    </lineage>
</organism>
<protein>
    <recommendedName>
        <fullName evidence="2">NodB homology domain-containing protein</fullName>
    </recommendedName>
</protein>
<dbReference type="GO" id="GO:0016810">
    <property type="term" value="F:hydrolase activity, acting on carbon-nitrogen (but not peptide) bonds"/>
    <property type="evidence" value="ECO:0007669"/>
    <property type="project" value="InterPro"/>
</dbReference>
<dbReference type="InterPro" id="IPR011330">
    <property type="entry name" value="Glyco_hydro/deAcase_b/a-brl"/>
</dbReference>
<evidence type="ECO:0000259" key="2">
    <source>
        <dbReference type="PROSITE" id="PS51677"/>
    </source>
</evidence>
<dbReference type="GO" id="GO:0005975">
    <property type="term" value="P:carbohydrate metabolic process"/>
    <property type="evidence" value="ECO:0007669"/>
    <property type="project" value="InterPro"/>
</dbReference>
<evidence type="ECO:0000313" key="3">
    <source>
        <dbReference type="EMBL" id="KIC95237.1"/>
    </source>
</evidence>
<gene>
    <name evidence="3" type="ORF">OI18_07500</name>
</gene>
<feature type="domain" description="NodB homology" evidence="2">
    <location>
        <begin position="44"/>
        <end position="222"/>
    </location>
</feature>
<dbReference type="SUPFAM" id="SSF88713">
    <property type="entry name" value="Glycoside hydrolase/deacetylase"/>
    <property type="match status" value="1"/>
</dbReference>
<name>A0A0C1L543_9BACT</name>
<dbReference type="AlphaFoldDB" id="A0A0C1L543"/>
<keyword evidence="1" id="KW-0812">Transmembrane</keyword>
<proteinExistence type="predicted"/>
<dbReference type="CDD" id="cd10917">
    <property type="entry name" value="CE4_NodB_like_6s_7s"/>
    <property type="match status" value="1"/>
</dbReference>
<dbReference type="EMBL" id="JSVC01000008">
    <property type="protein sequence ID" value="KIC95237.1"/>
    <property type="molecule type" value="Genomic_DNA"/>
</dbReference>
<keyword evidence="4" id="KW-1185">Reference proteome</keyword>
<accession>A0A0C1L543</accession>
<evidence type="ECO:0000256" key="1">
    <source>
        <dbReference type="SAM" id="Phobius"/>
    </source>
</evidence>
<dbReference type="PROSITE" id="PS51677">
    <property type="entry name" value="NODB"/>
    <property type="match status" value="1"/>
</dbReference>
<dbReference type="InterPro" id="IPR050248">
    <property type="entry name" value="Polysacc_deacetylase_ArnD"/>
</dbReference>
<evidence type="ECO:0000313" key="4">
    <source>
        <dbReference type="Proteomes" id="UP000031408"/>
    </source>
</evidence>
<feature type="transmembrane region" description="Helical" evidence="1">
    <location>
        <begin position="6"/>
        <end position="23"/>
    </location>
</feature>
<keyword evidence="1" id="KW-1133">Transmembrane helix</keyword>